<sequence length="171" mass="19594">KTKRVYLSSDLSIKKLWTIYDSSTISNDLKVTKSMFRRIFCNEFNIGFKSPASDICSFCAMMDNKIKSATPHEKQGLFVQKTIHKKRAKAFYELLKEVKGNEVTLCFDMQQVQSLPRTPVQQAFYARQLSLYNVCITDVNTKKPEFFMWSEEQAGRGSTEVGSALINFLSS</sequence>
<dbReference type="EMBL" id="GECU01016331">
    <property type="protein sequence ID" value="JAS91375.1"/>
    <property type="molecule type" value="Transcribed_RNA"/>
</dbReference>
<organism evidence="1">
    <name type="scientific">Homalodisca liturata</name>
    <dbReference type="NCBI Taxonomy" id="320908"/>
    <lineage>
        <taxon>Eukaryota</taxon>
        <taxon>Metazoa</taxon>
        <taxon>Ecdysozoa</taxon>
        <taxon>Arthropoda</taxon>
        <taxon>Hexapoda</taxon>
        <taxon>Insecta</taxon>
        <taxon>Pterygota</taxon>
        <taxon>Neoptera</taxon>
        <taxon>Paraneoptera</taxon>
        <taxon>Hemiptera</taxon>
        <taxon>Auchenorrhyncha</taxon>
        <taxon>Membracoidea</taxon>
        <taxon>Cicadellidae</taxon>
        <taxon>Cicadellinae</taxon>
        <taxon>Proconiini</taxon>
        <taxon>Homalodisca</taxon>
    </lineage>
</organism>
<name>A0A1B6IWS4_9HEMI</name>
<accession>A0A1B6IWS4</accession>
<protein>
    <submittedName>
        <fullName evidence="1">Uncharacterized protein</fullName>
    </submittedName>
</protein>
<evidence type="ECO:0000313" key="1">
    <source>
        <dbReference type="EMBL" id="JAS91375.1"/>
    </source>
</evidence>
<gene>
    <name evidence="1" type="ORF">g.56331</name>
</gene>
<dbReference type="PANTHER" id="PTHR10773:SF19">
    <property type="match status" value="1"/>
</dbReference>
<feature type="non-terminal residue" evidence="1">
    <location>
        <position position="171"/>
    </location>
</feature>
<reference evidence="1" key="1">
    <citation type="submission" date="2015-11" db="EMBL/GenBank/DDBJ databases">
        <title>De novo transcriptome assembly of four potential Pierce s Disease insect vectors from Arizona vineyards.</title>
        <authorList>
            <person name="Tassone E.E."/>
        </authorList>
    </citation>
    <scope>NUCLEOTIDE SEQUENCE</scope>
</reference>
<feature type="non-terminal residue" evidence="1">
    <location>
        <position position="1"/>
    </location>
</feature>
<dbReference type="PANTHER" id="PTHR10773">
    <property type="entry name" value="DNA-DIRECTED RNA POLYMERASES I, II, AND III SUBUNIT RPABC2"/>
    <property type="match status" value="1"/>
</dbReference>
<proteinExistence type="predicted"/>
<dbReference type="AlphaFoldDB" id="A0A1B6IWS4"/>